<comment type="caution">
    <text evidence="2">The sequence shown here is derived from an EMBL/GenBank/DDBJ whole genome shotgun (WGS) entry which is preliminary data.</text>
</comment>
<dbReference type="CDD" id="cd02440">
    <property type="entry name" value="AdoMet_MTases"/>
    <property type="match status" value="1"/>
</dbReference>
<dbReference type="Pfam" id="PF13489">
    <property type="entry name" value="Methyltransf_23"/>
    <property type="match status" value="1"/>
</dbReference>
<evidence type="ECO:0000313" key="2">
    <source>
        <dbReference type="EMBL" id="PZN79379.1"/>
    </source>
</evidence>
<dbReference type="CDD" id="cd04179">
    <property type="entry name" value="DPM_DPG-synthase_like"/>
    <property type="match status" value="1"/>
</dbReference>
<dbReference type="InterPro" id="IPR029063">
    <property type="entry name" value="SAM-dependent_MTases_sf"/>
</dbReference>
<name>A0A2W4RBU6_9GAMM</name>
<dbReference type="Pfam" id="PF00535">
    <property type="entry name" value="Glycos_transf_2"/>
    <property type="match status" value="1"/>
</dbReference>
<dbReference type="Proteomes" id="UP000249396">
    <property type="component" value="Unassembled WGS sequence"/>
</dbReference>
<reference evidence="2 3" key="1">
    <citation type="journal article" date="2018" name="Aquat. Microb. Ecol.">
        <title>Gammaproteobacterial methanotrophs dominate.</title>
        <authorList>
            <person name="Rissanen A.J."/>
            <person name="Saarenheimo J."/>
            <person name="Tiirola M."/>
            <person name="Peura S."/>
            <person name="Aalto S.L."/>
            <person name="Karvinen A."/>
            <person name="Nykanen H."/>
        </authorList>
    </citation>
    <scope>NUCLEOTIDE SEQUENCE [LARGE SCALE GENOMIC DNA]</scope>
    <source>
        <strain evidence="2">AMbin10</strain>
    </source>
</reference>
<organism evidence="2 3">
    <name type="scientific">Candidatus Methylumidiphilus alinenensis</name>
    <dbReference type="NCBI Taxonomy" id="2202197"/>
    <lineage>
        <taxon>Bacteria</taxon>
        <taxon>Pseudomonadati</taxon>
        <taxon>Pseudomonadota</taxon>
        <taxon>Gammaproteobacteria</taxon>
        <taxon>Methylococcales</taxon>
        <taxon>Candidatus Methylumidiphilus</taxon>
    </lineage>
</organism>
<dbReference type="AlphaFoldDB" id="A0A2W4RBU6"/>
<keyword evidence="2" id="KW-0489">Methyltransferase</keyword>
<dbReference type="SUPFAM" id="SSF53448">
    <property type="entry name" value="Nucleotide-diphospho-sugar transferases"/>
    <property type="match status" value="1"/>
</dbReference>
<sequence length="512" mass="58234">MVENNAVSVQTCEKRIGILIVSYNAVTTIAKVLKRIPADVWSKVEEIVIFDDASHDHTYELAVGIKTLAELDKLTVIKNSSNLGYGGNQKLGYKYFIDKGFDIVVLLHGDGQYAPEILSDLYTPLVMGEADAVFGSRIMKDYGGAIKGGMPIYKYIGNKILTFLENKALSMDLTEFHSGYRAYSLQALRHINLDYMTDVFHFDTQIIIKLHHQGFRIMEVPIPTYYGDEICYVDGMKYAKDVFYSVIRYKRTINSLICYPEYKEYFIRLPVNENKYSELHYFMLWIGKQQDVLDIGCGEGFFAERLVDQGNRVDGIDMLEEPKHRKIMGKYLRTDIDQGLEHALTTFASCRYDRIMLRDVLEHVRNSFKLLTDCHQLLNPHGLLLVSIPNVANITVRLSLLFGRFEYTDRGILDKTHLKFFTCKSARQMLEHAGYEIVTEAVTIMPIESLLGVTVSNPLIVAMNAVIGFFTKLMPSLLGYQILFSVRSRLSDASVEVSVHSPLGARTSRPLK</sequence>
<dbReference type="InterPro" id="IPR001173">
    <property type="entry name" value="Glyco_trans_2-like"/>
</dbReference>
<dbReference type="PANTHER" id="PTHR48090">
    <property type="entry name" value="UNDECAPRENYL-PHOSPHATE 4-DEOXY-4-FORMAMIDO-L-ARABINOSE TRANSFERASE-RELATED"/>
    <property type="match status" value="1"/>
</dbReference>
<dbReference type="PANTHER" id="PTHR48090:SF7">
    <property type="entry name" value="RFBJ PROTEIN"/>
    <property type="match status" value="1"/>
</dbReference>
<accession>A0A2W4RBU6</accession>
<dbReference type="GO" id="GO:0008168">
    <property type="term" value="F:methyltransferase activity"/>
    <property type="evidence" value="ECO:0007669"/>
    <property type="project" value="UniProtKB-KW"/>
</dbReference>
<dbReference type="EMBL" id="QJPH01000301">
    <property type="protein sequence ID" value="PZN79379.1"/>
    <property type="molecule type" value="Genomic_DNA"/>
</dbReference>
<dbReference type="Gene3D" id="3.40.50.150">
    <property type="entry name" value="Vaccinia Virus protein VP39"/>
    <property type="match status" value="1"/>
</dbReference>
<dbReference type="SUPFAM" id="SSF53335">
    <property type="entry name" value="S-adenosyl-L-methionine-dependent methyltransferases"/>
    <property type="match status" value="1"/>
</dbReference>
<dbReference type="Gene3D" id="3.90.550.10">
    <property type="entry name" value="Spore Coat Polysaccharide Biosynthesis Protein SpsA, Chain A"/>
    <property type="match status" value="1"/>
</dbReference>
<proteinExistence type="predicted"/>
<evidence type="ECO:0000259" key="1">
    <source>
        <dbReference type="Pfam" id="PF00535"/>
    </source>
</evidence>
<feature type="domain" description="Glycosyltransferase 2-like" evidence="1">
    <location>
        <begin position="18"/>
        <end position="190"/>
    </location>
</feature>
<gene>
    <name evidence="2" type="ORF">DM484_11415</name>
</gene>
<dbReference type="InterPro" id="IPR029044">
    <property type="entry name" value="Nucleotide-diphossugar_trans"/>
</dbReference>
<keyword evidence="2" id="KW-0808">Transferase</keyword>
<dbReference type="InterPro" id="IPR050256">
    <property type="entry name" value="Glycosyltransferase_2"/>
</dbReference>
<dbReference type="GO" id="GO:0032259">
    <property type="term" value="P:methylation"/>
    <property type="evidence" value="ECO:0007669"/>
    <property type="project" value="UniProtKB-KW"/>
</dbReference>
<protein>
    <submittedName>
        <fullName evidence="2">Glycosyltransferase/methyltransferase</fullName>
    </submittedName>
</protein>
<evidence type="ECO:0000313" key="3">
    <source>
        <dbReference type="Proteomes" id="UP000249396"/>
    </source>
</evidence>